<dbReference type="SUPFAM" id="SSF82829">
    <property type="entry name" value="MesJ substrate recognition domain-like"/>
    <property type="match status" value="1"/>
</dbReference>
<dbReference type="OrthoDB" id="9807403at2"/>
<feature type="domain" description="tRNA(Ile)-lysidine/2-thiocytidine synthase N-terminal" evidence="9">
    <location>
        <begin position="23"/>
        <end position="204"/>
    </location>
</feature>
<dbReference type="Pfam" id="PF01171">
    <property type="entry name" value="ATP_bind_3"/>
    <property type="match status" value="1"/>
</dbReference>
<dbReference type="GO" id="GO:0005737">
    <property type="term" value="C:cytoplasm"/>
    <property type="evidence" value="ECO:0007669"/>
    <property type="project" value="UniProtKB-SubCell"/>
</dbReference>
<proteinExistence type="inferred from homology"/>
<comment type="catalytic activity">
    <reaction evidence="7 8">
        <text>cytidine(34) in tRNA(Ile2) + L-lysine + ATP = lysidine(34) in tRNA(Ile2) + AMP + diphosphate + H(+)</text>
        <dbReference type="Rhea" id="RHEA:43744"/>
        <dbReference type="Rhea" id="RHEA-COMP:10625"/>
        <dbReference type="Rhea" id="RHEA-COMP:10670"/>
        <dbReference type="ChEBI" id="CHEBI:15378"/>
        <dbReference type="ChEBI" id="CHEBI:30616"/>
        <dbReference type="ChEBI" id="CHEBI:32551"/>
        <dbReference type="ChEBI" id="CHEBI:33019"/>
        <dbReference type="ChEBI" id="CHEBI:82748"/>
        <dbReference type="ChEBI" id="CHEBI:83665"/>
        <dbReference type="ChEBI" id="CHEBI:456215"/>
        <dbReference type="EC" id="6.3.4.19"/>
    </reaction>
</comment>
<comment type="caution">
    <text evidence="12">The sequence shown here is derived from an EMBL/GenBank/DDBJ whole genome shotgun (WGS) entry which is preliminary data.</text>
</comment>
<dbReference type="Gene3D" id="3.40.50.620">
    <property type="entry name" value="HUPs"/>
    <property type="match status" value="1"/>
</dbReference>
<dbReference type="Pfam" id="PF09179">
    <property type="entry name" value="TilS"/>
    <property type="match status" value="1"/>
</dbReference>
<dbReference type="GO" id="GO:0005524">
    <property type="term" value="F:ATP binding"/>
    <property type="evidence" value="ECO:0007669"/>
    <property type="project" value="UniProtKB-KW"/>
</dbReference>
<accession>K2JLA0</accession>
<dbReference type="InterPro" id="IPR012796">
    <property type="entry name" value="Lysidine-tRNA-synth_C"/>
</dbReference>
<dbReference type="PANTHER" id="PTHR43033">
    <property type="entry name" value="TRNA(ILE)-LYSIDINE SYNTHASE-RELATED"/>
    <property type="match status" value="1"/>
</dbReference>
<keyword evidence="3 8" id="KW-0436">Ligase</keyword>
<reference evidence="12 13" key="1">
    <citation type="journal article" date="2012" name="J. Bacteriol.">
        <title>Genome Sequence of Idiomarina xiamenensis Type Strain 10-D-4.</title>
        <authorList>
            <person name="Lai Q."/>
            <person name="Wang L."/>
            <person name="Wang W."/>
            <person name="Shao Z."/>
        </authorList>
    </citation>
    <scope>NUCLEOTIDE SEQUENCE [LARGE SCALE GENOMIC DNA]</scope>
    <source>
        <strain evidence="12 13">10-D-4</strain>
    </source>
</reference>
<dbReference type="SUPFAM" id="SSF56037">
    <property type="entry name" value="PheT/TilS domain"/>
    <property type="match status" value="1"/>
</dbReference>
<name>K2JLA0_9GAMM</name>
<keyword evidence="5" id="KW-0547">Nucleotide-binding</keyword>
<keyword evidence="6" id="KW-0067">ATP-binding</keyword>
<organism evidence="12 13">
    <name type="scientific">Idiomarina xiamenensis 10-D-4</name>
    <dbReference type="NCBI Taxonomy" id="740709"/>
    <lineage>
        <taxon>Bacteria</taxon>
        <taxon>Pseudomonadati</taxon>
        <taxon>Pseudomonadota</taxon>
        <taxon>Gammaproteobacteria</taxon>
        <taxon>Alteromonadales</taxon>
        <taxon>Idiomarinaceae</taxon>
        <taxon>Idiomarina</taxon>
    </lineage>
</organism>
<comment type="subcellular location">
    <subcellularLocation>
        <location evidence="1 8">Cytoplasm</location>
    </subcellularLocation>
</comment>
<dbReference type="GO" id="GO:0006400">
    <property type="term" value="P:tRNA modification"/>
    <property type="evidence" value="ECO:0007669"/>
    <property type="project" value="UniProtKB-UniRule"/>
</dbReference>
<dbReference type="InterPro" id="IPR014729">
    <property type="entry name" value="Rossmann-like_a/b/a_fold"/>
</dbReference>
<dbReference type="EMBL" id="AMRG01000006">
    <property type="protein sequence ID" value="EKE84231.1"/>
    <property type="molecule type" value="Genomic_DNA"/>
</dbReference>
<feature type="domain" description="Lysidine-tRNA(Ile) synthetase C-terminal" evidence="11">
    <location>
        <begin position="365"/>
        <end position="406"/>
    </location>
</feature>
<dbReference type="CDD" id="cd01992">
    <property type="entry name" value="TilS_N"/>
    <property type="match status" value="1"/>
</dbReference>
<sequence length="457" mass="51383">MARDLYAIFAEQLASLALQPGQQIVAALGGGADSQSVLDLLLRYRQQHPQYRYLAIHLDHRFHPDSGIWAAQLKQQVTAQAIDYYDELLTVDVGARQSKEAVGRERRYQRLAELTTNDAVILLGQHRNDQIETLLLQLKRGSGPKGLASMAAVSPFIDKRRLVRPLLSVSKAEIYAYAEQRSLFWIEDDTNYDTSIERNFLRHQVVPLLEQRWPSFGDAVLRSTRLCAEQQDVLETLLAQQLQPLLAGRLRLSWQALLEQPEALQRSLLRHWIGAASAALPSYAQLEQIRKQGLQASAEQQLCVHWQGWQCRRFRQWLYLQPQRPDLRATKQALTWSAGSSQLLIPGWGKVVASQPLAVDCWLGFAAPAARFSMANRQGSKTQSDWLKQSGVPSWQRANWPSLYASQAAAEQASEARSEADSSEHFLGLADVGLSRLGQQRLGSLTLTFLIDGEAED</sequence>
<dbReference type="RefSeq" id="WP_008488369.1">
    <property type="nucleotide sequence ID" value="NZ_AMRG01000006.1"/>
</dbReference>
<keyword evidence="13" id="KW-1185">Reference proteome</keyword>
<gene>
    <name evidence="8" type="primary">tilS</name>
    <name evidence="12" type="ORF">A10D4_06046</name>
</gene>
<comment type="caution">
    <text evidence="8">Lacks conserved residue(s) required for the propagation of feature annotation.</text>
</comment>
<feature type="domain" description="tRNA(Ile)-lysidine synthase substrate-binding" evidence="10">
    <location>
        <begin position="252"/>
        <end position="319"/>
    </location>
</feature>
<evidence type="ECO:0000256" key="8">
    <source>
        <dbReference type="HAMAP-Rule" id="MF_01161"/>
    </source>
</evidence>
<protein>
    <recommendedName>
        <fullName evidence="8">tRNA(Ile)-lysidine synthase</fullName>
        <ecNumber evidence="8">6.3.4.19</ecNumber>
    </recommendedName>
    <alternativeName>
        <fullName evidence="8">tRNA(Ile)-2-lysyl-cytidine synthase</fullName>
    </alternativeName>
    <alternativeName>
        <fullName evidence="8">tRNA(Ile)-lysidine synthetase</fullName>
    </alternativeName>
</protein>
<dbReference type="AlphaFoldDB" id="K2JLA0"/>
<evidence type="ECO:0000259" key="9">
    <source>
        <dbReference type="Pfam" id="PF01171"/>
    </source>
</evidence>
<dbReference type="STRING" id="740709.A10D4_06046"/>
<evidence type="ECO:0000313" key="13">
    <source>
        <dbReference type="Proteomes" id="UP000014115"/>
    </source>
</evidence>
<evidence type="ECO:0000256" key="1">
    <source>
        <dbReference type="ARBA" id="ARBA00004496"/>
    </source>
</evidence>
<dbReference type="Proteomes" id="UP000014115">
    <property type="component" value="Unassembled WGS sequence"/>
</dbReference>
<evidence type="ECO:0000256" key="4">
    <source>
        <dbReference type="ARBA" id="ARBA00022694"/>
    </source>
</evidence>
<evidence type="ECO:0000256" key="5">
    <source>
        <dbReference type="ARBA" id="ARBA00022741"/>
    </source>
</evidence>
<evidence type="ECO:0000259" key="10">
    <source>
        <dbReference type="Pfam" id="PF09179"/>
    </source>
</evidence>
<dbReference type="InterPro" id="IPR011063">
    <property type="entry name" value="TilS/TtcA_N"/>
</dbReference>
<evidence type="ECO:0000256" key="3">
    <source>
        <dbReference type="ARBA" id="ARBA00022598"/>
    </source>
</evidence>
<dbReference type="PATRIC" id="fig|740709.3.peg.1235"/>
<dbReference type="Pfam" id="PF11734">
    <property type="entry name" value="TilS_C"/>
    <property type="match status" value="1"/>
</dbReference>
<dbReference type="InterPro" id="IPR015262">
    <property type="entry name" value="tRNA_Ile_lys_synt_subst-bd"/>
</dbReference>
<keyword evidence="4 8" id="KW-0819">tRNA processing</keyword>
<dbReference type="eggNOG" id="COG0037">
    <property type="taxonomic scope" value="Bacteria"/>
</dbReference>
<comment type="similarity">
    <text evidence="8">Belongs to the tRNA(Ile)-lysidine synthase family.</text>
</comment>
<dbReference type="InterPro" id="IPR012795">
    <property type="entry name" value="tRNA_Ile_lys_synt_N"/>
</dbReference>
<dbReference type="PANTHER" id="PTHR43033:SF1">
    <property type="entry name" value="TRNA(ILE)-LYSIDINE SYNTHASE-RELATED"/>
    <property type="match status" value="1"/>
</dbReference>
<dbReference type="InterPro" id="IPR012094">
    <property type="entry name" value="tRNA_Ile_lys_synt"/>
</dbReference>
<evidence type="ECO:0000313" key="12">
    <source>
        <dbReference type="EMBL" id="EKE84231.1"/>
    </source>
</evidence>
<comment type="function">
    <text evidence="8">Ligates lysine onto the cytidine present at position 34 of the AUA codon-specific tRNA(Ile) that contains the anticodon CAU, in an ATP-dependent manner. Cytidine is converted to lysidine, thus changing the amino acid specificity of the tRNA from methionine to isoleucine.</text>
</comment>
<dbReference type="Gene3D" id="1.20.59.20">
    <property type="match status" value="1"/>
</dbReference>
<dbReference type="NCBIfam" id="TIGR02432">
    <property type="entry name" value="lysidine_TilS_N"/>
    <property type="match status" value="1"/>
</dbReference>
<evidence type="ECO:0000256" key="2">
    <source>
        <dbReference type="ARBA" id="ARBA00022490"/>
    </source>
</evidence>
<dbReference type="EC" id="6.3.4.19" evidence="8"/>
<keyword evidence="2 8" id="KW-0963">Cytoplasm</keyword>
<evidence type="ECO:0000256" key="7">
    <source>
        <dbReference type="ARBA" id="ARBA00048539"/>
    </source>
</evidence>
<evidence type="ECO:0000259" key="11">
    <source>
        <dbReference type="Pfam" id="PF11734"/>
    </source>
</evidence>
<dbReference type="GO" id="GO:0032267">
    <property type="term" value="F:tRNA(Ile)-lysidine synthase activity"/>
    <property type="evidence" value="ECO:0007669"/>
    <property type="project" value="UniProtKB-EC"/>
</dbReference>
<dbReference type="SUPFAM" id="SSF52402">
    <property type="entry name" value="Adenine nucleotide alpha hydrolases-like"/>
    <property type="match status" value="1"/>
</dbReference>
<evidence type="ECO:0000256" key="6">
    <source>
        <dbReference type="ARBA" id="ARBA00022840"/>
    </source>
</evidence>
<dbReference type="HAMAP" id="MF_01161">
    <property type="entry name" value="tRNA_Ile_lys_synt"/>
    <property type="match status" value="1"/>
</dbReference>